<sequence length="253" mass="28433">MKFVFDLDGTICYQGKPLSNDMVCMLDRIANEGHEVIVASARPIRDLLPILPIHMHQIPMVGGNGSFVYKNGLHVSSSRFEPSVADQIVGLLVRYKAKYLIDSLWNYSYSGDPEHPIRKNLDPEIRAQNVPVEDLEEIVKIVVLNSMDQQSLLNELKHLPIRMYTHGTEDIIDISPASIDKWNGLQSLDVESYRYIAFGNDANDVPMFQHALHSVCVGEHAELRRLASESVACDEQSVINKINELLISHSLAT</sequence>
<dbReference type="PANTHER" id="PTHR10000:SF53">
    <property type="entry name" value="5-AMINO-6-(5-PHOSPHO-D-RIBITYLAMINO)URACIL PHOSPHATASE YBJI-RELATED"/>
    <property type="match status" value="1"/>
</dbReference>
<comment type="caution">
    <text evidence="1">The sequence shown here is derived from an EMBL/GenBank/DDBJ whole genome shotgun (WGS) entry which is preliminary data.</text>
</comment>
<organism evidence="1 2">
    <name type="scientific">Cohnella soli</name>
    <dbReference type="NCBI Taxonomy" id="425005"/>
    <lineage>
        <taxon>Bacteria</taxon>
        <taxon>Bacillati</taxon>
        <taxon>Bacillota</taxon>
        <taxon>Bacilli</taxon>
        <taxon>Bacillales</taxon>
        <taxon>Paenibacillaceae</taxon>
        <taxon>Cohnella</taxon>
    </lineage>
</organism>
<dbReference type="InterPro" id="IPR006379">
    <property type="entry name" value="HAD-SF_hydro_IIB"/>
</dbReference>
<gene>
    <name evidence="1" type="ORF">ACFPOF_00130</name>
</gene>
<dbReference type="GO" id="GO:0016787">
    <property type="term" value="F:hydrolase activity"/>
    <property type="evidence" value="ECO:0007669"/>
    <property type="project" value="UniProtKB-KW"/>
</dbReference>
<reference evidence="2" key="1">
    <citation type="journal article" date="2019" name="Int. J. Syst. Evol. Microbiol.">
        <title>The Global Catalogue of Microorganisms (GCM) 10K type strain sequencing project: providing services to taxonomists for standard genome sequencing and annotation.</title>
        <authorList>
            <consortium name="The Broad Institute Genomics Platform"/>
            <consortium name="The Broad Institute Genome Sequencing Center for Infectious Disease"/>
            <person name="Wu L."/>
            <person name="Ma J."/>
        </authorList>
    </citation>
    <scope>NUCLEOTIDE SEQUENCE [LARGE SCALE GENOMIC DNA]</scope>
    <source>
        <strain evidence="2">CGMCC 1.18575</strain>
    </source>
</reference>
<dbReference type="Gene3D" id="3.40.50.1000">
    <property type="entry name" value="HAD superfamily/HAD-like"/>
    <property type="match status" value="1"/>
</dbReference>
<dbReference type="InterPro" id="IPR036412">
    <property type="entry name" value="HAD-like_sf"/>
</dbReference>
<name>A0ABW0HKU3_9BACL</name>
<evidence type="ECO:0000313" key="1">
    <source>
        <dbReference type="EMBL" id="MFC5401138.1"/>
    </source>
</evidence>
<proteinExistence type="predicted"/>
<protein>
    <submittedName>
        <fullName evidence="1">HAD-IIB family hydrolase</fullName>
    </submittedName>
</protein>
<dbReference type="Gene3D" id="3.30.1240.10">
    <property type="match status" value="1"/>
</dbReference>
<dbReference type="Proteomes" id="UP001596113">
    <property type="component" value="Unassembled WGS sequence"/>
</dbReference>
<evidence type="ECO:0000313" key="2">
    <source>
        <dbReference type="Proteomes" id="UP001596113"/>
    </source>
</evidence>
<dbReference type="PANTHER" id="PTHR10000">
    <property type="entry name" value="PHOSPHOSERINE PHOSPHATASE"/>
    <property type="match status" value="1"/>
</dbReference>
<dbReference type="Pfam" id="PF08282">
    <property type="entry name" value="Hydrolase_3"/>
    <property type="match status" value="1"/>
</dbReference>
<dbReference type="NCBIfam" id="TIGR01484">
    <property type="entry name" value="HAD-SF-IIB"/>
    <property type="match status" value="1"/>
</dbReference>
<dbReference type="InterPro" id="IPR023214">
    <property type="entry name" value="HAD_sf"/>
</dbReference>
<dbReference type="SUPFAM" id="SSF56784">
    <property type="entry name" value="HAD-like"/>
    <property type="match status" value="1"/>
</dbReference>
<accession>A0ABW0HKU3</accession>
<dbReference type="EMBL" id="JBHSMI010000001">
    <property type="protein sequence ID" value="MFC5401138.1"/>
    <property type="molecule type" value="Genomic_DNA"/>
</dbReference>
<keyword evidence="1" id="KW-0378">Hydrolase</keyword>
<dbReference type="RefSeq" id="WP_378128411.1">
    <property type="nucleotide sequence ID" value="NZ_JBHSMI010000001.1"/>
</dbReference>
<keyword evidence="2" id="KW-1185">Reference proteome</keyword>